<dbReference type="OrthoDB" id="1097075at2"/>
<dbReference type="Proteomes" id="UP000270673">
    <property type="component" value="Chromosome"/>
</dbReference>
<keyword evidence="1" id="KW-0175">Coiled coil</keyword>
<evidence type="ECO:0000313" key="3">
    <source>
        <dbReference type="Proteomes" id="UP000270673"/>
    </source>
</evidence>
<keyword evidence="3" id="KW-1185">Reference proteome</keyword>
<reference evidence="2 3" key="1">
    <citation type="submission" date="2018-10" db="EMBL/GenBank/DDBJ databases">
        <title>Butyricimonas faecalis sp. nov., isolated from human faeces and emended description of the genus Butyricimonas.</title>
        <authorList>
            <person name="Le Roy T."/>
            <person name="Van der Smissen P."/>
            <person name="Paquot A."/>
            <person name="Delzenne N."/>
            <person name="Muccioli G."/>
            <person name="Collet J.-F."/>
            <person name="Cani P.D."/>
        </authorList>
    </citation>
    <scope>NUCLEOTIDE SEQUENCE [LARGE SCALE GENOMIC DNA]</scope>
    <source>
        <strain evidence="2 3">H184</strain>
    </source>
</reference>
<proteinExistence type="predicted"/>
<organism evidence="2 3">
    <name type="scientific">Butyricimonas faecalis</name>
    <dbReference type="NCBI Taxonomy" id="2093856"/>
    <lineage>
        <taxon>Bacteria</taxon>
        <taxon>Pseudomonadati</taxon>
        <taxon>Bacteroidota</taxon>
        <taxon>Bacteroidia</taxon>
        <taxon>Bacteroidales</taxon>
        <taxon>Odoribacteraceae</taxon>
        <taxon>Butyricimonas</taxon>
    </lineage>
</organism>
<gene>
    <name evidence="2" type="ORF">D8S85_19310</name>
</gene>
<protein>
    <recommendedName>
        <fullName evidence="4">Transposase</fullName>
    </recommendedName>
</protein>
<evidence type="ECO:0000313" key="2">
    <source>
        <dbReference type="EMBL" id="AZS31479.1"/>
    </source>
</evidence>
<name>A0A3S9VY65_9BACT</name>
<dbReference type="RefSeq" id="WP_106482118.1">
    <property type="nucleotide sequence ID" value="NZ_CP032819.1"/>
</dbReference>
<evidence type="ECO:0008006" key="4">
    <source>
        <dbReference type="Google" id="ProtNLM"/>
    </source>
</evidence>
<evidence type="ECO:0000256" key="1">
    <source>
        <dbReference type="SAM" id="Coils"/>
    </source>
</evidence>
<dbReference type="EMBL" id="CP032819">
    <property type="protein sequence ID" value="AZS31479.1"/>
    <property type="molecule type" value="Genomic_DNA"/>
</dbReference>
<feature type="coiled-coil region" evidence="1">
    <location>
        <begin position="77"/>
        <end position="107"/>
    </location>
</feature>
<accession>A0A3S9VY65</accession>
<dbReference type="SUPFAM" id="SSF46689">
    <property type="entry name" value="Homeodomain-like"/>
    <property type="match status" value="1"/>
</dbReference>
<dbReference type="AlphaFoldDB" id="A0A3S9VY65"/>
<dbReference type="InterPro" id="IPR009057">
    <property type="entry name" value="Homeodomain-like_sf"/>
</dbReference>
<sequence length="142" mass="16852">MSELEKIIKRRHFPVRVKLSAVRDRLIEELDFSEVLIKYNVCSSTFQGWLNKYKSRVLSEESYKRLSLPVDNPKTLLSMTDKERQELERLREEVEKQKVLVEAYELMLELAKTRLHVDVKKNYEEMLLAGLVNGKKRGRAKR</sequence>
<dbReference type="KEGG" id="buy:D8S85_19310"/>